<proteinExistence type="predicted"/>
<feature type="signal peptide" evidence="2">
    <location>
        <begin position="1"/>
        <end position="17"/>
    </location>
</feature>
<sequence>MERVVFLSIALFSSLFAFKLMFDPEYPSPYRACAPEPGDTAMNSIDERNDQIIEYSRDREKKKPGVFKRSGNRREQ</sequence>
<organism evidence="3 4">
    <name type="scientific">Necator americanus</name>
    <name type="common">Human hookworm</name>
    <dbReference type="NCBI Taxonomy" id="51031"/>
    <lineage>
        <taxon>Eukaryota</taxon>
        <taxon>Metazoa</taxon>
        <taxon>Ecdysozoa</taxon>
        <taxon>Nematoda</taxon>
        <taxon>Chromadorea</taxon>
        <taxon>Rhabditida</taxon>
        <taxon>Rhabditina</taxon>
        <taxon>Rhabditomorpha</taxon>
        <taxon>Strongyloidea</taxon>
        <taxon>Ancylostomatidae</taxon>
        <taxon>Bunostominae</taxon>
        <taxon>Necator</taxon>
    </lineage>
</organism>
<feature type="chain" id="PRO_5047363556" evidence="2">
    <location>
        <begin position="18"/>
        <end position="76"/>
    </location>
</feature>
<accession>A0ABR1C2I1</accession>
<evidence type="ECO:0000313" key="4">
    <source>
        <dbReference type="Proteomes" id="UP001303046"/>
    </source>
</evidence>
<keyword evidence="2" id="KW-0732">Signal</keyword>
<feature type="region of interest" description="Disordered" evidence="1">
    <location>
        <begin position="53"/>
        <end position="76"/>
    </location>
</feature>
<evidence type="ECO:0000256" key="2">
    <source>
        <dbReference type="SAM" id="SignalP"/>
    </source>
</evidence>
<keyword evidence="4" id="KW-1185">Reference proteome</keyword>
<protein>
    <submittedName>
        <fullName evidence="3">Uncharacterized protein</fullName>
    </submittedName>
</protein>
<evidence type="ECO:0000256" key="1">
    <source>
        <dbReference type="SAM" id="MobiDB-lite"/>
    </source>
</evidence>
<dbReference type="EMBL" id="JAVFWL010000002">
    <property type="protein sequence ID" value="KAK6732757.1"/>
    <property type="molecule type" value="Genomic_DNA"/>
</dbReference>
<reference evidence="3 4" key="1">
    <citation type="submission" date="2023-08" db="EMBL/GenBank/DDBJ databases">
        <title>A Necator americanus chromosomal reference genome.</title>
        <authorList>
            <person name="Ilik V."/>
            <person name="Petrzelkova K.J."/>
            <person name="Pardy F."/>
            <person name="Fuh T."/>
            <person name="Niatou-Singa F.S."/>
            <person name="Gouil Q."/>
            <person name="Baker L."/>
            <person name="Ritchie M.E."/>
            <person name="Jex A.R."/>
            <person name="Gazzola D."/>
            <person name="Li H."/>
            <person name="Toshio Fujiwara R."/>
            <person name="Zhan B."/>
            <person name="Aroian R.V."/>
            <person name="Pafco B."/>
            <person name="Schwarz E.M."/>
        </authorList>
    </citation>
    <scope>NUCLEOTIDE SEQUENCE [LARGE SCALE GENOMIC DNA]</scope>
    <source>
        <strain evidence="3 4">Aroian</strain>
        <tissue evidence="3">Whole animal</tissue>
    </source>
</reference>
<name>A0ABR1C2I1_NECAM</name>
<comment type="caution">
    <text evidence="3">The sequence shown here is derived from an EMBL/GenBank/DDBJ whole genome shotgun (WGS) entry which is preliminary data.</text>
</comment>
<feature type="compositionally biased region" description="Basic and acidic residues" evidence="1">
    <location>
        <begin position="53"/>
        <end position="63"/>
    </location>
</feature>
<evidence type="ECO:0000313" key="3">
    <source>
        <dbReference type="EMBL" id="KAK6732757.1"/>
    </source>
</evidence>
<dbReference type="Proteomes" id="UP001303046">
    <property type="component" value="Unassembled WGS sequence"/>
</dbReference>
<gene>
    <name evidence="3" type="primary">Necator_chrII.g4657</name>
    <name evidence="3" type="ORF">RB195_016865</name>
</gene>